<organism evidence="3 4">
    <name type="scientific">Colletotrichum sojae</name>
    <dbReference type="NCBI Taxonomy" id="2175907"/>
    <lineage>
        <taxon>Eukaryota</taxon>
        <taxon>Fungi</taxon>
        <taxon>Dikarya</taxon>
        <taxon>Ascomycota</taxon>
        <taxon>Pezizomycotina</taxon>
        <taxon>Sordariomycetes</taxon>
        <taxon>Hypocreomycetidae</taxon>
        <taxon>Glomerellales</taxon>
        <taxon>Glomerellaceae</taxon>
        <taxon>Colletotrichum</taxon>
        <taxon>Colletotrichum orchidearum species complex</taxon>
    </lineage>
</organism>
<evidence type="ECO:0000313" key="4">
    <source>
        <dbReference type="Proteomes" id="UP000652219"/>
    </source>
</evidence>
<name>A0A8H6ISH6_9PEZI</name>
<evidence type="ECO:0000256" key="2">
    <source>
        <dbReference type="SAM" id="Phobius"/>
    </source>
</evidence>
<keyword evidence="4" id="KW-1185">Reference proteome</keyword>
<proteinExistence type="predicted"/>
<keyword evidence="2" id="KW-0472">Membrane</keyword>
<dbReference type="AlphaFoldDB" id="A0A8H6ISH6"/>
<comment type="caution">
    <text evidence="3">The sequence shown here is derived from an EMBL/GenBank/DDBJ whole genome shotgun (WGS) entry which is preliminary data.</text>
</comment>
<evidence type="ECO:0000256" key="1">
    <source>
        <dbReference type="SAM" id="MobiDB-lite"/>
    </source>
</evidence>
<dbReference type="InterPro" id="IPR053008">
    <property type="entry name" value="Phomopsin_biosynth_assoc"/>
</dbReference>
<sequence>MGAFDEKDDAEPSLLPGKTKNFPQSTDRKGIRAWLSPVFGRDEYLRVEDGNDQGTEALLRKQLQKKTRSVWTWRCVSVALTAVLVITWLATPPRPPPRYPQPEEGHENVLKWMAKAEVAEGHFWCGSSAAEARALGCSFNRLHNKWMPAQCAADFEHARTAVLEALGDPAPNFQFYLDEDGKPGAAIPDGDLDGLELLTPAWTTRGHHMTHCMYMLLQGAAALNLGARADMVVHTWEHAKHCATVILNETKRVPDWDEIASFGHTQAGACW</sequence>
<keyword evidence="2" id="KW-0812">Transmembrane</keyword>
<dbReference type="Proteomes" id="UP000652219">
    <property type="component" value="Unassembled WGS sequence"/>
</dbReference>
<dbReference type="PANTHER" id="PTHR35896:SF3">
    <property type="entry name" value="MAJOR FACILITATOR SUPERFAMILY TRANSPORTER"/>
    <property type="match status" value="1"/>
</dbReference>
<feature type="compositionally biased region" description="Acidic residues" evidence="1">
    <location>
        <begin position="1"/>
        <end position="11"/>
    </location>
</feature>
<reference evidence="3 4" key="1">
    <citation type="journal article" date="2020" name="Phytopathology">
        <title>Genome Sequence Resources of Colletotrichum truncatum, C. plurivorum, C. musicola, and C. sojae: Four Species Pathogenic to Soybean (Glycine max).</title>
        <authorList>
            <person name="Rogerio F."/>
            <person name="Boufleur T.R."/>
            <person name="Ciampi-Guillardi M."/>
            <person name="Sukno S.A."/>
            <person name="Thon M.R."/>
            <person name="Massola Junior N.S."/>
            <person name="Baroncelli R."/>
        </authorList>
    </citation>
    <scope>NUCLEOTIDE SEQUENCE [LARGE SCALE GENOMIC DNA]</scope>
    <source>
        <strain evidence="3 4">LFN0009</strain>
    </source>
</reference>
<evidence type="ECO:0000313" key="3">
    <source>
        <dbReference type="EMBL" id="KAF6794592.1"/>
    </source>
</evidence>
<keyword evidence="2" id="KW-1133">Transmembrane helix</keyword>
<feature type="transmembrane region" description="Helical" evidence="2">
    <location>
        <begin position="70"/>
        <end position="90"/>
    </location>
</feature>
<gene>
    <name evidence="3" type="ORF">CSOJ01_13665</name>
</gene>
<feature type="region of interest" description="Disordered" evidence="1">
    <location>
        <begin position="1"/>
        <end position="26"/>
    </location>
</feature>
<protein>
    <submittedName>
        <fullName evidence="3">Uncharacterized protein</fullName>
    </submittedName>
</protein>
<accession>A0A8H6ISH6</accession>
<dbReference type="PANTHER" id="PTHR35896">
    <property type="entry name" value="IG-LIKE DOMAIN-CONTAINING PROTEIN"/>
    <property type="match status" value="1"/>
</dbReference>
<dbReference type="EMBL" id="WIGN01000408">
    <property type="protein sequence ID" value="KAF6794592.1"/>
    <property type="molecule type" value="Genomic_DNA"/>
</dbReference>